<organism evidence="2 3">
    <name type="scientific">Phytomonospora endophytica</name>
    <dbReference type="NCBI Taxonomy" id="714109"/>
    <lineage>
        <taxon>Bacteria</taxon>
        <taxon>Bacillati</taxon>
        <taxon>Actinomycetota</taxon>
        <taxon>Actinomycetes</taxon>
        <taxon>Micromonosporales</taxon>
        <taxon>Micromonosporaceae</taxon>
        <taxon>Phytomonospora</taxon>
    </lineage>
</organism>
<dbReference type="Gene3D" id="3.40.50.300">
    <property type="entry name" value="P-loop containing nucleotide triphosphate hydrolases"/>
    <property type="match status" value="1"/>
</dbReference>
<comment type="caution">
    <text evidence="2">The sequence shown here is derived from an EMBL/GenBank/DDBJ whole genome shotgun (WGS) entry which is preliminary data.</text>
</comment>
<dbReference type="PANTHER" id="PTHR46844:SF1">
    <property type="entry name" value="SLR5058 PROTEIN"/>
    <property type="match status" value="1"/>
</dbReference>
<dbReference type="Pfam" id="PF05729">
    <property type="entry name" value="NACHT"/>
    <property type="match status" value="1"/>
</dbReference>
<dbReference type="CDD" id="cd01120">
    <property type="entry name" value="RecA-like_superfamily"/>
    <property type="match status" value="1"/>
</dbReference>
<evidence type="ECO:0000259" key="1">
    <source>
        <dbReference type="PROSITE" id="PS50837"/>
    </source>
</evidence>
<dbReference type="InterPro" id="IPR007111">
    <property type="entry name" value="NACHT_NTPase"/>
</dbReference>
<dbReference type="InterPro" id="IPR027417">
    <property type="entry name" value="P-loop_NTPase"/>
</dbReference>
<protein>
    <recommendedName>
        <fullName evidence="1">NACHT domain-containing protein</fullName>
    </recommendedName>
</protein>
<reference evidence="2 3" key="1">
    <citation type="submission" date="2020-08" db="EMBL/GenBank/DDBJ databases">
        <title>Genomic Encyclopedia of Type Strains, Phase IV (KMG-IV): sequencing the most valuable type-strain genomes for metagenomic binning, comparative biology and taxonomic classification.</title>
        <authorList>
            <person name="Goeker M."/>
        </authorList>
    </citation>
    <scope>NUCLEOTIDE SEQUENCE [LARGE SCALE GENOMIC DNA]</scope>
    <source>
        <strain evidence="2 3">YIM 65646</strain>
    </source>
</reference>
<name>A0A841FER8_9ACTN</name>
<dbReference type="Proteomes" id="UP000548476">
    <property type="component" value="Unassembled WGS sequence"/>
</dbReference>
<dbReference type="RefSeq" id="WP_184787198.1">
    <property type="nucleotide sequence ID" value="NZ_BONT01000045.1"/>
</dbReference>
<proteinExistence type="predicted"/>
<dbReference type="SUPFAM" id="SSF52540">
    <property type="entry name" value="P-loop containing nucleoside triphosphate hydrolases"/>
    <property type="match status" value="1"/>
</dbReference>
<evidence type="ECO:0000313" key="2">
    <source>
        <dbReference type="EMBL" id="MBB6034334.1"/>
    </source>
</evidence>
<keyword evidence="3" id="KW-1185">Reference proteome</keyword>
<dbReference type="AlphaFoldDB" id="A0A841FER8"/>
<evidence type="ECO:0000313" key="3">
    <source>
        <dbReference type="Proteomes" id="UP000548476"/>
    </source>
</evidence>
<dbReference type="InterPro" id="IPR003593">
    <property type="entry name" value="AAA+_ATPase"/>
</dbReference>
<sequence length="920" mass="101998">MGLDGQIDKAAGNAIGWLSRRATVAHRRKRLRDDVRALADRVMAEQAIADLAGPRAVALSDYLASPDFGQIALHLTVAFTQSAKHRTEAAAAVRDEIRHGLRHALALPTAEVFALTDIVCDALTLACHEAMAGVPSLPGDSGMLSAAAHVAAAAVRNGELLAGLGPLADIHRVAGKLRASVAGLHQTMRLPHTGENRSVPWERLYVEPSLQAKADDDEYREPVTVRDLLYPGCRTVVLGDPGAGKSTLTAKLAHDLAASPDSPVVPFRLVLRDISESLRSGKLRLIDHLIALAREPYNVDITAESVEYLLLNGRALVILDGLDELTDVAIRSRVVQLAESFATLYPSVPIVVTSRRVGYTEAPLSHTMFETLLIQPLSDADVESYAENWFALDESHLPGDRDRVRAAFLTESASITDLRRNALLLSLLCAMYSAEQYIPQNRVQVYEKCALMVFERWDGMRGVGGTPRRFHGRVRGGIQALAWHMFTGEGASELPHWEVVTLLAEHLRGKGLDEDDARDTAEEFLEFCIGRAWVLEAVGSTSTEQIYGFAHRTFMEYFAAEYLVRHHTTPEEVWKVLRPHIDDGPWTVVAPLAVQLMERNRDGGADAILELCLEELAEVEDADGKVALCAFAARVCGEIVASPALIKRLVDEALVCSASRSIEVRTPFYSPLSNKADSPLALLLRNSLEGNQEYARARVMERVLACVDSGDGFYLWLLSDSALDCDIHRRLIDGLSPSQRANYTSWMRRHPVLLLPHKPPAEILREFGPEPLYQWREQFGVTEPCVIELHAQFPTTFRTAFMRLPTPWLSVEPERRDLTEYNFFEYFLFYFRSLVNLGGAPLGAQLVYLLPYLELAAENERVDPDLIRPSVAAELIRLRRRSAAGALDPADIARVPRHRIPDDAWDFLLRWAAGEFSVLA</sequence>
<feature type="domain" description="NACHT" evidence="1">
    <location>
        <begin position="233"/>
        <end position="355"/>
    </location>
</feature>
<dbReference type="PANTHER" id="PTHR46844">
    <property type="entry name" value="SLR5058 PROTEIN"/>
    <property type="match status" value="1"/>
</dbReference>
<dbReference type="SMART" id="SM00382">
    <property type="entry name" value="AAA"/>
    <property type="match status" value="1"/>
</dbReference>
<dbReference type="EMBL" id="JACHGT010000004">
    <property type="protein sequence ID" value="MBB6034334.1"/>
    <property type="molecule type" value="Genomic_DNA"/>
</dbReference>
<accession>A0A841FER8</accession>
<gene>
    <name evidence="2" type="ORF">HNR73_002184</name>
</gene>
<dbReference type="PROSITE" id="PS50837">
    <property type="entry name" value="NACHT"/>
    <property type="match status" value="1"/>
</dbReference>